<dbReference type="EMBL" id="JANPWB010000003">
    <property type="protein sequence ID" value="KAJ1203311.1"/>
    <property type="molecule type" value="Genomic_DNA"/>
</dbReference>
<comment type="caution">
    <text evidence="1">The sequence shown here is derived from an EMBL/GenBank/DDBJ whole genome shotgun (WGS) entry which is preliminary data.</text>
</comment>
<dbReference type="AlphaFoldDB" id="A0AAV7VRT6"/>
<sequence>MAAATRGAAAAVCGAATAAAVAAMRRCPGGNCRCGGCRDEESGSHYVRCSNSGSGCGYAPLSWRRFSLRWLPRRGKQQRASAALSSGGRGLQASPLRRHQCCLIVFYARKQQFFDF</sequence>
<name>A0AAV7VRT6_PLEWA</name>
<dbReference type="Proteomes" id="UP001066276">
    <property type="component" value="Chromosome 2_1"/>
</dbReference>
<accession>A0AAV7VRT6</accession>
<keyword evidence="2" id="KW-1185">Reference proteome</keyword>
<proteinExistence type="predicted"/>
<gene>
    <name evidence="1" type="ORF">NDU88_007099</name>
</gene>
<organism evidence="1 2">
    <name type="scientific">Pleurodeles waltl</name>
    <name type="common">Iberian ribbed newt</name>
    <dbReference type="NCBI Taxonomy" id="8319"/>
    <lineage>
        <taxon>Eukaryota</taxon>
        <taxon>Metazoa</taxon>
        <taxon>Chordata</taxon>
        <taxon>Craniata</taxon>
        <taxon>Vertebrata</taxon>
        <taxon>Euteleostomi</taxon>
        <taxon>Amphibia</taxon>
        <taxon>Batrachia</taxon>
        <taxon>Caudata</taxon>
        <taxon>Salamandroidea</taxon>
        <taxon>Salamandridae</taxon>
        <taxon>Pleurodelinae</taxon>
        <taxon>Pleurodeles</taxon>
    </lineage>
</organism>
<evidence type="ECO:0000313" key="1">
    <source>
        <dbReference type="EMBL" id="KAJ1203311.1"/>
    </source>
</evidence>
<protein>
    <submittedName>
        <fullName evidence="1">Uncharacterized protein</fullName>
    </submittedName>
</protein>
<reference evidence="1" key="1">
    <citation type="journal article" date="2022" name="bioRxiv">
        <title>Sequencing and chromosome-scale assembly of the giantPleurodeles waltlgenome.</title>
        <authorList>
            <person name="Brown T."/>
            <person name="Elewa A."/>
            <person name="Iarovenko S."/>
            <person name="Subramanian E."/>
            <person name="Araus A.J."/>
            <person name="Petzold A."/>
            <person name="Susuki M."/>
            <person name="Suzuki K.-i.T."/>
            <person name="Hayashi T."/>
            <person name="Toyoda A."/>
            <person name="Oliveira C."/>
            <person name="Osipova E."/>
            <person name="Leigh N.D."/>
            <person name="Simon A."/>
            <person name="Yun M.H."/>
        </authorList>
    </citation>
    <scope>NUCLEOTIDE SEQUENCE</scope>
    <source>
        <strain evidence="1">20211129_DDA</strain>
        <tissue evidence="1">Liver</tissue>
    </source>
</reference>
<evidence type="ECO:0000313" key="2">
    <source>
        <dbReference type="Proteomes" id="UP001066276"/>
    </source>
</evidence>